<dbReference type="InterPro" id="IPR011989">
    <property type="entry name" value="ARM-like"/>
</dbReference>
<evidence type="ECO:0000313" key="4">
    <source>
        <dbReference type="Proteomes" id="UP000029981"/>
    </source>
</evidence>
<sequence>MGDLKIHRASEKPNLDWEASLKQYENVMASESEALKVKATIKLAQLSKIAPENILKSVIPIIAKPLEDNPTNNASQSMRAAAAYCLRCISCRGDGTLATAVGHSGALESLVKSLLHSSGCFCKILVKCIWSIVTFDQSSRVIIARNGGLEVIICMLVLVIDGTRRYLLEILSAMALLREVRKALIRSRGLPFLVQAARFGCMASRERACEAIGLIAITKRGRNKLVELGVVPVLIELLREGDYVTKLVAGNTLGIVSAHLAYIRPVAQAGAIPLFADLLQWSDPICKEIAEDVFCLLAVAETNAVVIFDHLVKVLKEGDDRGKAAAADVLRILSSYKYSISVVQNSGAIPVLVDLLHDGNHEVREKVSGAIARLSCYETDRVALADAGAIQGLIGLLQDDLEKVKLNVTEAVTSFSKDPLYCTRVAEAISTPAFQNLQERITHIRAAEWQSMVSVHQLGINQFTFDLDLL</sequence>
<feature type="repeat" description="ARM" evidence="2">
    <location>
        <begin position="347"/>
        <end position="389"/>
    </location>
</feature>
<dbReference type="SUPFAM" id="SSF48371">
    <property type="entry name" value="ARM repeat"/>
    <property type="match status" value="2"/>
</dbReference>
<dbReference type="STRING" id="3659.A0A0A0LGL6"/>
<gene>
    <name evidence="3" type="ORF">Csa_3G769710</name>
</gene>
<dbReference type="PANTHER" id="PTHR46241">
    <property type="entry name" value="ARMADILLO REPEAT-CONTAINING PROTEIN 4 ARMC4"/>
    <property type="match status" value="1"/>
</dbReference>
<keyword evidence="4" id="KW-1185">Reference proteome</keyword>
<evidence type="ECO:0008006" key="5">
    <source>
        <dbReference type="Google" id="ProtNLM"/>
    </source>
</evidence>
<name>A0A0A0LGL6_CUCSA</name>
<dbReference type="eggNOG" id="KOG4224">
    <property type="taxonomic scope" value="Eukaryota"/>
</dbReference>
<dbReference type="OrthoDB" id="409644at2759"/>
<dbReference type="PROSITE" id="PS50176">
    <property type="entry name" value="ARM_REPEAT"/>
    <property type="match status" value="1"/>
</dbReference>
<dbReference type="SMART" id="SM00185">
    <property type="entry name" value="ARM"/>
    <property type="match status" value="6"/>
</dbReference>
<accession>A0A0A0LGL6</accession>
<evidence type="ECO:0000256" key="1">
    <source>
        <dbReference type="ARBA" id="ARBA00022737"/>
    </source>
</evidence>
<dbReference type="EMBL" id="CM002924">
    <property type="protein sequence ID" value="KGN59106.1"/>
    <property type="molecule type" value="Genomic_DNA"/>
</dbReference>
<dbReference type="Gene3D" id="1.25.10.10">
    <property type="entry name" value="Leucine-rich Repeat Variant"/>
    <property type="match status" value="2"/>
</dbReference>
<proteinExistence type="predicted"/>
<protein>
    <recommendedName>
        <fullName evidence="5">Armadillo repeat-containing domain-containing protein</fullName>
    </recommendedName>
</protein>
<reference evidence="3 4" key="2">
    <citation type="journal article" date="2009" name="PLoS ONE">
        <title>An integrated genetic and cytogenetic map of the cucumber genome.</title>
        <authorList>
            <person name="Ren Y."/>
            <person name="Zhang Z."/>
            <person name="Liu J."/>
            <person name="Staub J.E."/>
            <person name="Han Y."/>
            <person name="Cheng Z."/>
            <person name="Li X."/>
            <person name="Lu J."/>
            <person name="Miao H."/>
            <person name="Kang H."/>
            <person name="Xie B."/>
            <person name="Gu X."/>
            <person name="Wang X."/>
            <person name="Du Y."/>
            <person name="Jin W."/>
            <person name="Huang S."/>
        </authorList>
    </citation>
    <scope>NUCLEOTIDE SEQUENCE [LARGE SCALE GENOMIC DNA]</scope>
    <source>
        <strain evidence="4">cv. 9930</strain>
    </source>
</reference>
<dbReference type="AlphaFoldDB" id="A0A0A0LGL6"/>
<dbReference type="Proteomes" id="UP000029981">
    <property type="component" value="Chromosome 3"/>
</dbReference>
<dbReference type="PANTHER" id="PTHR46241:SF1">
    <property type="entry name" value="OUTER DYNEIN ARM-DOCKING COMPLEX SUBUNIT 2"/>
    <property type="match status" value="1"/>
</dbReference>
<dbReference type="InterPro" id="IPR000225">
    <property type="entry name" value="Armadillo"/>
</dbReference>
<organism evidence="3 4">
    <name type="scientific">Cucumis sativus</name>
    <name type="common">Cucumber</name>
    <dbReference type="NCBI Taxonomy" id="3659"/>
    <lineage>
        <taxon>Eukaryota</taxon>
        <taxon>Viridiplantae</taxon>
        <taxon>Streptophyta</taxon>
        <taxon>Embryophyta</taxon>
        <taxon>Tracheophyta</taxon>
        <taxon>Spermatophyta</taxon>
        <taxon>Magnoliopsida</taxon>
        <taxon>eudicotyledons</taxon>
        <taxon>Gunneridae</taxon>
        <taxon>Pentapetalae</taxon>
        <taxon>rosids</taxon>
        <taxon>fabids</taxon>
        <taxon>Cucurbitales</taxon>
        <taxon>Cucurbitaceae</taxon>
        <taxon>Benincaseae</taxon>
        <taxon>Cucumis</taxon>
    </lineage>
</organism>
<keyword evidence="1" id="KW-0677">Repeat</keyword>
<dbReference type="Pfam" id="PF00514">
    <property type="entry name" value="Arm"/>
    <property type="match status" value="1"/>
</dbReference>
<reference evidence="3 4" key="1">
    <citation type="journal article" date="2009" name="Nat. Genet.">
        <title>The genome of the cucumber, Cucumis sativus L.</title>
        <authorList>
            <person name="Huang S."/>
            <person name="Li R."/>
            <person name="Zhang Z."/>
            <person name="Li L."/>
            <person name="Gu X."/>
            <person name="Fan W."/>
            <person name="Lucas W.J."/>
            <person name="Wang X."/>
            <person name="Xie B."/>
            <person name="Ni P."/>
            <person name="Ren Y."/>
            <person name="Zhu H."/>
            <person name="Li J."/>
            <person name="Lin K."/>
            <person name="Jin W."/>
            <person name="Fei Z."/>
            <person name="Li G."/>
            <person name="Staub J."/>
            <person name="Kilian A."/>
            <person name="van der Vossen E.A."/>
            <person name="Wu Y."/>
            <person name="Guo J."/>
            <person name="He J."/>
            <person name="Jia Z."/>
            <person name="Ren Y."/>
            <person name="Tian G."/>
            <person name="Lu Y."/>
            <person name="Ruan J."/>
            <person name="Qian W."/>
            <person name="Wang M."/>
            <person name="Huang Q."/>
            <person name="Li B."/>
            <person name="Xuan Z."/>
            <person name="Cao J."/>
            <person name="Asan"/>
            <person name="Wu Z."/>
            <person name="Zhang J."/>
            <person name="Cai Q."/>
            <person name="Bai Y."/>
            <person name="Zhao B."/>
            <person name="Han Y."/>
            <person name="Li Y."/>
            <person name="Li X."/>
            <person name="Wang S."/>
            <person name="Shi Q."/>
            <person name="Liu S."/>
            <person name="Cho W.K."/>
            <person name="Kim J.Y."/>
            <person name="Xu Y."/>
            <person name="Heller-Uszynska K."/>
            <person name="Miao H."/>
            <person name="Cheng Z."/>
            <person name="Zhang S."/>
            <person name="Wu J."/>
            <person name="Yang Y."/>
            <person name="Kang H."/>
            <person name="Li M."/>
            <person name="Liang H."/>
            <person name="Ren X."/>
            <person name="Shi Z."/>
            <person name="Wen M."/>
            <person name="Jian M."/>
            <person name="Yang H."/>
            <person name="Zhang G."/>
            <person name="Yang Z."/>
            <person name="Chen R."/>
            <person name="Liu S."/>
            <person name="Li J."/>
            <person name="Ma L."/>
            <person name="Liu H."/>
            <person name="Zhou Y."/>
            <person name="Zhao J."/>
            <person name="Fang X."/>
            <person name="Li G."/>
            <person name="Fang L."/>
            <person name="Li Y."/>
            <person name="Liu D."/>
            <person name="Zheng H."/>
            <person name="Zhang Y."/>
            <person name="Qin N."/>
            <person name="Li Z."/>
            <person name="Yang G."/>
            <person name="Yang S."/>
            <person name="Bolund L."/>
            <person name="Kristiansen K."/>
            <person name="Zheng H."/>
            <person name="Li S."/>
            <person name="Zhang X."/>
            <person name="Yang H."/>
            <person name="Wang J."/>
            <person name="Sun R."/>
            <person name="Zhang B."/>
            <person name="Jiang S."/>
            <person name="Wang J."/>
            <person name="Du Y."/>
            <person name="Li S."/>
        </authorList>
    </citation>
    <scope>NUCLEOTIDE SEQUENCE [LARGE SCALE GENOMIC DNA]</scope>
    <source>
        <strain evidence="4">cv. 9930</strain>
    </source>
</reference>
<evidence type="ECO:0000256" key="2">
    <source>
        <dbReference type="PROSITE-ProRule" id="PRU00259"/>
    </source>
</evidence>
<reference evidence="3 4" key="3">
    <citation type="journal article" date="2010" name="BMC Genomics">
        <title>Transcriptome sequencing and comparative analysis of cucumber flowers with different sex types.</title>
        <authorList>
            <person name="Guo S."/>
            <person name="Zheng Y."/>
            <person name="Joung J.G."/>
            <person name="Liu S."/>
            <person name="Zhang Z."/>
            <person name="Crasta O.R."/>
            <person name="Sobral B.W."/>
            <person name="Xu Y."/>
            <person name="Huang S."/>
            <person name="Fei Z."/>
        </authorList>
    </citation>
    <scope>NUCLEOTIDE SEQUENCE [LARGE SCALE GENOMIC DNA]</scope>
    <source>
        <strain evidence="4">cv. 9930</strain>
    </source>
</reference>
<dbReference type="OMA" id="SRWYLLE"/>
<evidence type="ECO:0000313" key="3">
    <source>
        <dbReference type="EMBL" id="KGN59106.1"/>
    </source>
</evidence>
<reference evidence="3 4" key="4">
    <citation type="journal article" date="2011" name="BMC Genomics">
        <title>RNA-Seq improves annotation of protein-coding genes in the cucumber genome.</title>
        <authorList>
            <person name="Li Z."/>
            <person name="Zhang Z."/>
            <person name="Yan P."/>
            <person name="Huang S."/>
            <person name="Fei Z."/>
            <person name="Lin K."/>
        </authorList>
    </citation>
    <scope>NUCLEOTIDE SEQUENCE [LARGE SCALE GENOMIC DNA]</scope>
    <source>
        <strain evidence="4">cv. 9930</strain>
    </source>
</reference>
<dbReference type="Gramene" id="KGN59106">
    <property type="protein sequence ID" value="KGN59106"/>
    <property type="gene ID" value="Csa_3G769710"/>
</dbReference>
<dbReference type="InterPro" id="IPR016024">
    <property type="entry name" value="ARM-type_fold"/>
</dbReference>